<dbReference type="InterPro" id="IPR000719">
    <property type="entry name" value="Prot_kinase_dom"/>
</dbReference>
<dbReference type="Gene3D" id="1.10.510.10">
    <property type="entry name" value="Transferase(Phosphotransferase) domain 1"/>
    <property type="match status" value="1"/>
</dbReference>
<comment type="caution">
    <text evidence="9">The sequence shown here is derived from an EMBL/GenBank/DDBJ whole genome shotgun (WGS) entry which is preliminary data.</text>
</comment>
<feature type="domain" description="EF-hand" evidence="8">
    <location>
        <begin position="313"/>
        <end position="348"/>
    </location>
</feature>
<protein>
    <recommendedName>
        <fullName evidence="11">Calcium-dependent protein kinase</fullName>
    </recommendedName>
</protein>
<proteinExistence type="predicted"/>
<evidence type="ECO:0000256" key="4">
    <source>
        <dbReference type="ARBA" id="ARBA00022777"/>
    </source>
</evidence>
<dbReference type="Pfam" id="PF00069">
    <property type="entry name" value="Pkinase"/>
    <property type="match status" value="1"/>
</dbReference>
<evidence type="ECO:0000256" key="6">
    <source>
        <dbReference type="ARBA" id="ARBA00022840"/>
    </source>
</evidence>
<evidence type="ECO:0000313" key="10">
    <source>
        <dbReference type="Proteomes" id="UP001497444"/>
    </source>
</evidence>
<dbReference type="Proteomes" id="UP001497444">
    <property type="component" value="Unassembled WGS sequence"/>
</dbReference>
<evidence type="ECO:0000256" key="5">
    <source>
        <dbReference type="ARBA" id="ARBA00022837"/>
    </source>
</evidence>
<feature type="domain" description="Protein kinase" evidence="7">
    <location>
        <begin position="1"/>
        <end position="153"/>
    </location>
</feature>
<keyword evidence="10" id="KW-1185">Reference proteome</keyword>
<dbReference type="PROSITE" id="PS50222">
    <property type="entry name" value="EF_HAND_2"/>
    <property type="match status" value="4"/>
</dbReference>
<dbReference type="InterPro" id="IPR050205">
    <property type="entry name" value="CDPK_Ser/Thr_kinases"/>
</dbReference>
<name>A0ABP0VCN2_9BRYO</name>
<keyword evidence="3" id="KW-0547">Nucleotide-binding</keyword>
<accession>A0ABP0VCN2</accession>
<reference evidence="9" key="1">
    <citation type="submission" date="2024-02" db="EMBL/GenBank/DDBJ databases">
        <authorList>
            <consortium name="ELIXIR-Norway"/>
            <consortium name="Elixir Norway"/>
        </authorList>
    </citation>
    <scope>NUCLEOTIDE SEQUENCE</scope>
</reference>
<dbReference type="PROSITE" id="PS00018">
    <property type="entry name" value="EF_HAND_1"/>
    <property type="match status" value="4"/>
</dbReference>
<evidence type="ECO:0000259" key="8">
    <source>
        <dbReference type="PROSITE" id="PS50222"/>
    </source>
</evidence>
<dbReference type="Gene3D" id="1.10.238.10">
    <property type="entry name" value="EF-hand"/>
    <property type="match status" value="1"/>
</dbReference>
<dbReference type="SUPFAM" id="SSF47473">
    <property type="entry name" value="EF-hand"/>
    <property type="match status" value="1"/>
</dbReference>
<keyword evidence="4" id="KW-0418">Kinase</keyword>
<dbReference type="InterPro" id="IPR018247">
    <property type="entry name" value="EF_Hand_1_Ca_BS"/>
</dbReference>
<dbReference type="InterPro" id="IPR011992">
    <property type="entry name" value="EF-hand-dom_pair"/>
</dbReference>
<dbReference type="PROSITE" id="PS50011">
    <property type="entry name" value="PROTEIN_KINASE_DOM"/>
    <property type="match status" value="1"/>
</dbReference>
<keyword evidence="6" id="KW-0067">ATP-binding</keyword>
<keyword evidence="5" id="KW-0106">Calcium</keyword>
<evidence type="ECO:0000256" key="3">
    <source>
        <dbReference type="ARBA" id="ARBA00022741"/>
    </source>
</evidence>
<dbReference type="SMART" id="SM00220">
    <property type="entry name" value="S_TKc"/>
    <property type="match status" value="1"/>
</dbReference>
<feature type="domain" description="EF-hand" evidence="8">
    <location>
        <begin position="271"/>
        <end position="306"/>
    </location>
</feature>
<feature type="domain" description="EF-hand" evidence="8">
    <location>
        <begin position="351"/>
        <end position="378"/>
    </location>
</feature>
<evidence type="ECO:0000256" key="2">
    <source>
        <dbReference type="ARBA" id="ARBA00022679"/>
    </source>
</evidence>
<keyword evidence="2" id="KW-0808">Transferase</keyword>
<dbReference type="InterPro" id="IPR008271">
    <property type="entry name" value="Ser/Thr_kinase_AS"/>
</dbReference>
<dbReference type="InterPro" id="IPR002048">
    <property type="entry name" value="EF_hand_dom"/>
</dbReference>
<gene>
    <name evidence="9" type="ORF">CSSPJE1EN1_LOCUS27565</name>
</gene>
<evidence type="ECO:0008006" key="11">
    <source>
        <dbReference type="Google" id="ProtNLM"/>
    </source>
</evidence>
<dbReference type="Pfam" id="PF13499">
    <property type="entry name" value="EF-hand_7"/>
    <property type="match status" value="2"/>
</dbReference>
<dbReference type="PANTHER" id="PTHR24349">
    <property type="entry name" value="SERINE/THREONINE-PROTEIN KINASE"/>
    <property type="match status" value="1"/>
</dbReference>
<dbReference type="EMBL" id="CAXAQS010000575">
    <property type="protein sequence ID" value="CAK9252187.1"/>
    <property type="molecule type" value="Genomic_DNA"/>
</dbReference>
<evidence type="ECO:0000256" key="1">
    <source>
        <dbReference type="ARBA" id="ARBA00022527"/>
    </source>
</evidence>
<dbReference type="PROSITE" id="PS00108">
    <property type="entry name" value="PROTEIN_KINASE_ST"/>
    <property type="match status" value="1"/>
</dbReference>
<evidence type="ECO:0000259" key="7">
    <source>
        <dbReference type="PROSITE" id="PS50011"/>
    </source>
</evidence>
<organism evidence="9 10">
    <name type="scientific">Sphagnum jensenii</name>
    <dbReference type="NCBI Taxonomy" id="128206"/>
    <lineage>
        <taxon>Eukaryota</taxon>
        <taxon>Viridiplantae</taxon>
        <taxon>Streptophyta</taxon>
        <taxon>Embryophyta</taxon>
        <taxon>Bryophyta</taxon>
        <taxon>Sphagnophytina</taxon>
        <taxon>Sphagnopsida</taxon>
        <taxon>Sphagnales</taxon>
        <taxon>Sphagnaceae</taxon>
        <taxon>Sphagnum</taxon>
    </lineage>
</organism>
<keyword evidence="1" id="KW-0723">Serine/threonine-protein kinase</keyword>
<feature type="domain" description="EF-hand" evidence="8">
    <location>
        <begin position="234"/>
        <end position="269"/>
    </location>
</feature>
<dbReference type="InterPro" id="IPR011009">
    <property type="entry name" value="Kinase-like_dom_sf"/>
</dbReference>
<dbReference type="SUPFAM" id="SSF56112">
    <property type="entry name" value="Protein kinase-like (PK-like)"/>
    <property type="match status" value="1"/>
</dbReference>
<evidence type="ECO:0000313" key="9">
    <source>
        <dbReference type="EMBL" id="CAK9252187.1"/>
    </source>
</evidence>
<sequence>MLNVAARCHLNGVVHRDLKPENFLFKSPAEDSPLKAVDFGLSDYIKPGKYFTDVVGSAYYVAPEVLKRKSGPESDMWSIGVITYILLCGRRPFWDKTEQGIFNEVLKKSPDFKDKPWPTISNSAVDFVKKLLQKDPHLRLSAAQALCMSSSYVIQLLHINWSLLVKCMPQKSIAKQSVIQFLLDVVAHEWVREEGVASDMPLDISVLSNMREFVKYSRLKQIALRALASTLDKTEIANLQDQFEAIDVDGNGAITLEEMKKALAEDKPWKVKESRVLEILEAMDSDMDGMIDFNEFVAATMHVHQLEESNSEKWESRSRAAFSKLDMDGDGYITPDELQIAMGMKGSVSTLLDEADTDGDGRLSLPEFQKLLHRASFGSHTRRDHYHRNR</sequence>
<dbReference type="SMART" id="SM00054">
    <property type="entry name" value="EFh"/>
    <property type="match status" value="4"/>
</dbReference>